<dbReference type="STRING" id="655353.SAMN04488056_102620"/>
<organism evidence="6 7">
    <name type="scientific">Cohaesibacter marisflavi</name>
    <dbReference type="NCBI Taxonomy" id="655353"/>
    <lineage>
        <taxon>Bacteria</taxon>
        <taxon>Pseudomonadati</taxon>
        <taxon>Pseudomonadota</taxon>
        <taxon>Alphaproteobacteria</taxon>
        <taxon>Hyphomicrobiales</taxon>
        <taxon>Cohaesibacteraceae</taxon>
    </lineage>
</organism>
<dbReference type="SMART" id="SM00345">
    <property type="entry name" value="HTH_GNTR"/>
    <property type="match status" value="1"/>
</dbReference>
<reference evidence="6 7" key="1">
    <citation type="submission" date="2016-10" db="EMBL/GenBank/DDBJ databases">
        <authorList>
            <person name="de Groot N.N."/>
        </authorList>
    </citation>
    <scope>NUCLEOTIDE SEQUENCE [LARGE SCALE GENOMIC DNA]</scope>
    <source>
        <strain evidence="6 7">CGMCC 1.9157</strain>
    </source>
</reference>
<dbReference type="PANTHER" id="PTHR43537">
    <property type="entry name" value="TRANSCRIPTIONAL REGULATOR, GNTR FAMILY"/>
    <property type="match status" value="1"/>
</dbReference>
<feature type="region of interest" description="Disordered" evidence="4">
    <location>
        <begin position="1"/>
        <end position="29"/>
    </location>
</feature>
<dbReference type="SMART" id="SM00895">
    <property type="entry name" value="FCD"/>
    <property type="match status" value="1"/>
</dbReference>
<dbReference type="InterPro" id="IPR000524">
    <property type="entry name" value="Tscrpt_reg_HTH_GntR"/>
</dbReference>
<dbReference type="GO" id="GO:0003677">
    <property type="term" value="F:DNA binding"/>
    <property type="evidence" value="ECO:0007669"/>
    <property type="project" value="UniProtKB-KW"/>
</dbReference>
<keyword evidence="7" id="KW-1185">Reference proteome</keyword>
<dbReference type="InterPro" id="IPR011711">
    <property type="entry name" value="GntR_C"/>
</dbReference>
<dbReference type="Gene3D" id="1.20.120.530">
    <property type="entry name" value="GntR ligand-binding domain-like"/>
    <property type="match status" value="1"/>
</dbReference>
<evidence type="ECO:0000259" key="5">
    <source>
        <dbReference type="PROSITE" id="PS50949"/>
    </source>
</evidence>
<dbReference type="AlphaFoldDB" id="A0A1I5DIR8"/>
<dbReference type="PROSITE" id="PS50949">
    <property type="entry name" value="HTH_GNTR"/>
    <property type="match status" value="1"/>
</dbReference>
<evidence type="ECO:0000256" key="3">
    <source>
        <dbReference type="ARBA" id="ARBA00023163"/>
    </source>
</evidence>
<evidence type="ECO:0000256" key="4">
    <source>
        <dbReference type="SAM" id="MobiDB-lite"/>
    </source>
</evidence>
<dbReference type="EMBL" id="FOVR01000002">
    <property type="protein sequence ID" value="SFN99112.1"/>
    <property type="molecule type" value="Genomic_DNA"/>
</dbReference>
<evidence type="ECO:0000313" key="7">
    <source>
        <dbReference type="Proteomes" id="UP000199236"/>
    </source>
</evidence>
<name>A0A1I5DIR8_9HYPH</name>
<keyword evidence="3" id="KW-0804">Transcription</keyword>
<dbReference type="GO" id="GO:0003700">
    <property type="term" value="F:DNA-binding transcription factor activity"/>
    <property type="evidence" value="ECO:0007669"/>
    <property type="project" value="InterPro"/>
</dbReference>
<dbReference type="InterPro" id="IPR036390">
    <property type="entry name" value="WH_DNA-bd_sf"/>
</dbReference>
<feature type="domain" description="HTH gntR-type" evidence="5">
    <location>
        <begin position="34"/>
        <end position="101"/>
    </location>
</feature>
<dbReference type="Pfam" id="PF00392">
    <property type="entry name" value="GntR"/>
    <property type="match status" value="1"/>
</dbReference>
<proteinExistence type="predicted"/>
<sequence>MFEKRRYKGAMTKDEIVQPDTTPESAAEAEARPLTAHERIYQALRERLLFGGFLPGKAVTLRGLADNLEVSPMPVRDAVRRLTAEGALESHGNRRVSIPAMTEKKYHEINLTRSLLEPELAEMALPNVTEAEIQRLITIDDAIDACLENGDVEGYMRGNHAFHFALYEMARSDVIIKLVENVWMQFGPFMRLVYGRHGTANLIDQHKQAIDALQQGDSAALRTAISEDVHQGTLLLSDDL</sequence>
<keyword evidence="2 6" id="KW-0238">DNA-binding</keyword>
<dbReference type="Proteomes" id="UP000199236">
    <property type="component" value="Unassembled WGS sequence"/>
</dbReference>
<evidence type="ECO:0000256" key="1">
    <source>
        <dbReference type="ARBA" id="ARBA00023015"/>
    </source>
</evidence>
<dbReference type="InterPro" id="IPR036388">
    <property type="entry name" value="WH-like_DNA-bd_sf"/>
</dbReference>
<dbReference type="Pfam" id="PF07729">
    <property type="entry name" value="FCD"/>
    <property type="match status" value="1"/>
</dbReference>
<dbReference type="InterPro" id="IPR008920">
    <property type="entry name" value="TF_FadR/GntR_C"/>
</dbReference>
<dbReference type="SUPFAM" id="SSF46785">
    <property type="entry name" value="Winged helix' DNA-binding domain"/>
    <property type="match status" value="1"/>
</dbReference>
<accession>A0A1I5DIR8</accession>
<dbReference type="SUPFAM" id="SSF48008">
    <property type="entry name" value="GntR ligand-binding domain-like"/>
    <property type="match status" value="1"/>
</dbReference>
<evidence type="ECO:0000313" key="6">
    <source>
        <dbReference type="EMBL" id="SFN99112.1"/>
    </source>
</evidence>
<dbReference type="Gene3D" id="1.10.10.10">
    <property type="entry name" value="Winged helix-like DNA-binding domain superfamily/Winged helix DNA-binding domain"/>
    <property type="match status" value="1"/>
</dbReference>
<dbReference type="PANTHER" id="PTHR43537:SF39">
    <property type="entry name" value="HTH-TYPE TRANSCRIPTIONAL REGULATOR MCBR"/>
    <property type="match status" value="1"/>
</dbReference>
<evidence type="ECO:0000256" key="2">
    <source>
        <dbReference type="ARBA" id="ARBA00023125"/>
    </source>
</evidence>
<keyword evidence="1" id="KW-0805">Transcription regulation</keyword>
<protein>
    <submittedName>
        <fullName evidence="6">DNA-binding transcriptional regulator, GntR family</fullName>
    </submittedName>
</protein>
<gene>
    <name evidence="6" type="ORF">SAMN04488056_102620</name>
</gene>